<name>A0AAN9HVE3_CROPI</name>
<dbReference type="Proteomes" id="UP001372338">
    <property type="component" value="Unassembled WGS sequence"/>
</dbReference>
<comment type="caution">
    <text evidence="2">The sequence shown here is derived from an EMBL/GenBank/DDBJ whole genome shotgun (WGS) entry which is preliminary data.</text>
</comment>
<evidence type="ECO:0000313" key="2">
    <source>
        <dbReference type="EMBL" id="KAK7255084.1"/>
    </source>
</evidence>
<evidence type="ECO:0000313" key="3">
    <source>
        <dbReference type="Proteomes" id="UP001372338"/>
    </source>
</evidence>
<evidence type="ECO:0000256" key="1">
    <source>
        <dbReference type="SAM" id="MobiDB-lite"/>
    </source>
</evidence>
<proteinExistence type="predicted"/>
<feature type="compositionally biased region" description="Basic and acidic residues" evidence="1">
    <location>
        <begin position="58"/>
        <end position="74"/>
    </location>
</feature>
<dbReference type="EMBL" id="JAYWIO010000006">
    <property type="protein sequence ID" value="KAK7255084.1"/>
    <property type="molecule type" value="Genomic_DNA"/>
</dbReference>
<keyword evidence="3" id="KW-1185">Reference proteome</keyword>
<protein>
    <submittedName>
        <fullName evidence="2">Uncharacterized protein</fullName>
    </submittedName>
</protein>
<accession>A0AAN9HVE3</accession>
<reference evidence="2 3" key="1">
    <citation type="submission" date="2024-01" db="EMBL/GenBank/DDBJ databases">
        <title>The genomes of 5 underutilized Papilionoideae crops provide insights into root nodulation and disease resistanc.</title>
        <authorList>
            <person name="Yuan L."/>
        </authorList>
    </citation>
    <scope>NUCLEOTIDE SEQUENCE [LARGE SCALE GENOMIC DNA]</scope>
    <source>
        <strain evidence="2">ZHUSHIDOU_FW_LH</strain>
        <tissue evidence="2">Leaf</tissue>
    </source>
</reference>
<sequence length="98" mass="10694">MCRKGVKQQWVQKNKPTQKDIDEVVSAVQTKEAIANGTIPHENIDHAREEAEKVLEAAIDKDKERNTGSDKGTDQAEISAGSQNVSSLYEAQGIKTAS</sequence>
<dbReference type="AlphaFoldDB" id="A0AAN9HVE3"/>
<feature type="compositionally biased region" description="Polar residues" evidence="1">
    <location>
        <begin position="80"/>
        <end position="98"/>
    </location>
</feature>
<feature type="region of interest" description="Disordered" evidence="1">
    <location>
        <begin position="58"/>
        <end position="98"/>
    </location>
</feature>
<gene>
    <name evidence="2" type="ORF">RIF29_28486</name>
</gene>
<organism evidence="2 3">
    <name type="scientific">Crotalaria pallida</name>
    <name type="common">Smooth rattlebox</name>
    <name type="synonym">Crotalaria striata</name>
    <dbReference type="NCBI Taxonomy" id="3830"/>
    <lineage>
        <taxon>Eukaryota</taxon>
        <taxon>Viridiplantae</taxon>
        <taxon>Streptophyta</taxon>
        <taxon>Embryophyta</taxon>
        <taxon>Tracheophyta</taxon>
        <taxon>Spermatophyta</taxon>
        <taxon>Magnoliopsida</taxon>
        <taxon>eudicotyledons</taxon>
        <taxon>Gunneridae</taxon>
        <taxon>Pentapetalae</taxon>
        <taxon>rosids</taxon>
        <taxon>fabids</taxon>
        <taxon>Fabales</taxon>
        <taxon>Fabaceae</taxon>
        <taxon>Papilionoideae</taxon>
        <taxon>50 kb inversion clade</taxon>
        <taxon>genistoids sensu lato</taxon>
        <taxon>core genistoids</taxon>
        <taxon>Crotalarieae</taxon>
        <taxon>Crotalaria</taxon>
    </lineage>
</organism>